<keyword evidence="3" id="KW-0413">Isomerase</keyword>
<evidence type="ECO:0000313" key="4">
    <source>
        <dbReference type="Proteomes" id="UP000024329"/>
    </source>
</evidence>
<dbReference type="PANTHER" id="PTHR42742">
    <property type="entry name" value="TRANSCRIPTIONAL REPRESSOR MPRA"/>
    <property type="match status" value="1"/>
</dbReference>
<dbReference type="EMBL" id="JFYZ01000034">
    <property type="protein sequence ID" value="EZP77078.1"/>
    <property type="molecule type" value="Genomic_DNA"/>
</dbReference>
<dbReference type="Proteomes" id="UP000024329">
    <property type="component" value="Unassembled WGS sequence"/>
</dbReference>
<organism evidence="3 4">
    <name type="scientific">Novosphingobium resinovorum</name>
    <dbReference type="NCBI Taxonomy" id="158500"/>
    <lineage>
        <taxon>Bacteria</taxon>
        <taxon>Pseudomonadati</taxon>
        <taxon>Pseudomonadota</taxon>
        <taxon>Alphaproteobacteria</taxon>
        <taxon>Sphingomonadales</taxon>
        <taxon>Sphingomonadaceae</taxon>
        <taxon>Novosphingobium</taxon>
    </lineage>
</organism>
<dbReference type="PANTHER" id="PTHR42742:SF3">
    <property type="entry name" value="FRUCTOKINASE"/>
    <property type="match status" value="1"/>
</dbReference>
<name>A0A031JR05_9SPHN</name>
<keyword evidence="2" id="KW-0862">Zinc</keyword>
<sequence>MLIETCLEREEPADTAPEAGGWAERLTPRYVAKSWGRRDGLPAPDEAQPLGEMIFEAPDAGLTIKWLQTSKPLSVQVHPQGPGRKHEWWHVTEALPGAYLDLGLEAPASRQAIAQAARDGTLPSLLRRIRPRAGDSFYIRAGTIHALGPGLTVLEVQEHSDVTYRLFDYGRPRELHLAQALFEARTEVEPVEALPGAGAPFALSQFALNPGGQVVLVPERACLAVLSGEGTIAGRPFAANQCWLTHGPVALHADTPARLVLAEPRSARSTLAEGDLLP</sequence>
<dbReference type="InterPro" id="IPR014710">
    <property type="entry name" value="RmlC-like_jellyroll"/>
</dbReference>
<dbReference type="AlphaFoldDB" id="A0A031JR05"/>
<keyword evidence="1" id="KW-0479">Metal-binding</keyword>
<dbReference type="GO" id="GO:0016853">
    <property type="term" value="F:isomerase activity"/>
    <property type="evidence" value="ECO:0007669"/>
    <property type="project" value="UniProtKB-KW"/>
</dbReference>
<proteinExistence type="predicted"/>
<comment type="caution">
    <text evidence="3">The sequence shown here is derived from an EMBL/GenBank/DDBJ whole genome shotgun (WGS) entry which is preliminary data.</text>
</comment>
<dbReference type="InterPro" id="IPR011051">
    <property type="entry name" value="RmlC_Cupin_sf"/>
</dbReference>
<dbReference type="InterPro" id="IPR051804">
    <property type="entry name" value="Carb_Metab_Reg_Kinase/Isom"/>
</dbReference>
<accession>A0A031JR05</accession>
<dbReference type="PATRIC" id="fig|158500.4.peg.4473"/>
<dbReference type="RefSeq" id="WP_036528735.1">
    <property type="nucleotide sequence ID" value="NZ_JFYZ01000034.1"/>
</dbReference>
<dbReference type="CDD" id="cd07010">
    <property type="entry name" value="cupin_PMI_type_I_N_bac"/>
    <property type="match status" value="1"/>
</dbReference>
<dbReference type="GO" id="GO:0046872">
    <property type="term" value="F:metal ion binding"/>
    <property type="evidence" value="ECO:0007669"/>
    <property type="project" value="UniProtKB-KW"/>
</dbReference>
<evidence type="ECO:0000313" key="3">
    <source>
        <dbReference type="EMBL" id="EZP77078.1"/>
    </source>
</evidence>
<protein>
    <submittedName>
        <fullName evidence="3">Mannose-6-phosphate isomerase</fullName>
    </submittedName>
</protein>
<dbReference type="Gene3D" id="2.60.120.10">
    <property type="entry name" value="Jelly Rolls"/>
    <property type="match status" value="1"/>
</dbReference>
<reference evidence="3 4" key="1">
    <citation type="submission" date="2014-03" db="EMBL/GenBank/DDBJ databases">
        <title>Whole genome sequence of Novosphingobium resinovorum KF1.</title>
        <authorList>
            <person name="Gan H.M."/>
            <person name="Gan H.Y."/>
            <person name="Chew T.H."/>
            <person name="Savka M.A."/>
        </authorList>
    </citation>
    <scope>NUCLEOTIDE SEQUENCE [LARGE SCALE GENOMIC DNA]</scope>
    <source>
        <strain evidence="3 4">KF1</strain>
    </source>
</reference>
<evidence type="ECO:0000256" key="1">
    <source>
        <dbReference type="ARBA" id="ARBA00022723"/>
    </source>
</evidence>
<dbReference type="eggNOG" id="COG1482">
    <property type="taxonomic scope" value="Bacteria"/>
</dbReference>
<dbReference type="SUPFAM" id="SSF51182">
    <property type="entry name" value="RmlC-like cupins"/>
    <property type="match status" value="1"/>
</dbReference>
<gene>
    <name evidence="3" type="ORF">BV97_04403</name>
</gene>
<evidence type="ECO:0000256" key="2">
    <source>
        <dbReference type="ARBA" id="ARBA00022833"/>
    </source>
</evidence>